<protein>
    <recommendedName>
        <fullName evidence="2">Peptidoglycan binding-like domain-containing protein</fullName>
    </recommendedName>
</protein>
<dbReference type="Gene3D" id="1.10.101.10">
    <property type="entry name" value="PGBD-like superfamily/PGBD"/>
    <property type="match status" value="1"/>
</dbReference>
<keyword evidence="1" id="KW-0732">Signal</keyword>
<dbReference type="SUPFAM" id="SSF47090">
    <property type="entry name" value="PGBD-like"/>
    <property type="match status" value="1"/>
</dbReference>
<evidence type="ECO:0000259" key="2">
    <source>
        <dbReference type="Pfam" id="PF01471"/>
    </source>
</evidence>
<accession>A0A1F6ESV3</accession>
<feature type="signal peptide" evidence="1">
    <location>
        <begin position="1"/>
        <end position="34"/>
    </location>
</feature>
<dbReference type="InterPro" id="IPR036365">
    <property type="entry name" value="PGBD-like_sf"/>
</dbReference>
<dbReference type="InterPro" id="IPR002477">
    <property type="entry name" value="Peptidoglycan-bd-like"/>
</dbReference>
<evidence type="ECO:0000256" key="1">
    <source>
        <dbReference type="SAM" id="SignalP"/>
    </source>
</evidence>
<name>A0A1F6ESV3_9BACT</name>
<dbReference type="Proteomes" id="UP000177215">
    <property type="component" value="Unassembled WGS sequence"/>
</dbReference>
<feature type="chain" id="PRO_5009524217" description="Peptidoglycan binding-like domain-containing protein" evidence="1">
    <location>
        <begin position="35"/>
        <end position="1158"/>
    </location>
</feature>
<reference evidence="3 4" key="1">
    <citation type="journal article" date="2016" name="Nat. Commun.">
        <title>Thousands of microbial genomes shed light on interconnected biogeochemical processes in an aquifer system.</title>
        <authorList>
            <person name="Anantharaman K."/>
            <person name="Brown C.T."/>
            <person name="Hug L.A."/>
            <person name="Sharon I."/>
            <person name="Castelle C.J."/>
            <person name="Probst A.J."/>
            <person name="Thomas B.C."/>
            <person name="Singh A."/>
            <person name="Wilkins M.J."/>
            <person name="Karaoz U."/>
            <person name="Brodie E.L."/>
            <person name="Williams K.H."/>
            <person name="Hubbard S.S."/>
            <person name="Banfield J.F."/>
        </authorList>
    </citation>
    <scope>NUCLEOTIDE SEQUENCE [LARGE SCALE GENOMIC DNA]</scope>
</reference>
<evidence type="ECO:0000313" key="4">
    <source>
        <dbReference type="Proteomes" id="UP000177215"/>
    </source>
</evidence>
<dbReference type="InterPro" id="IPR036366">
    <property type="entry name" value="PGBDSf"/>
</dbReference>
<evidence type="ECO:0000313" key="3">
    <source>
        <dbReference type="EMBL" id="OGG76690.1"/>
    </source>
</evidence>
<gene>
    <name evidence="3" type="ORF">A3B35_02715</name>
</gene>
<comment type="caution">
    <text evidence="3">The sequence shown here is derived from an EMBL/GenBank/DDBJ whole genome shotgun (WGS) entry which is preliminary data.</text>
</comment>
<proteinExistence type="predicted"/>
<dbReference type="EMBL" id="MFMC01000046">
    <property type="protein sequence ID" value="OGG76690.1"/>
    <property type="molecule type" value="Genomic_DNA"/>
</dbReference>
<organism evidence="3 4">
    <name type="scientific">Candidatus Kaiserbacteria bacterium RIFCSPLOWO2_01_FULL_54_24</name>
    <dbReference type="NCBI Taxonomy" id="1798515"/>
    <lineage>
        <taxon>Bacteria</taxon>
        <taxon>Candidatus Kaiseribacteriota</taxon>
    </lineage>
</organism>
<dbReference type="AlphaFoldDB" id="A0A1F6ESV3"/>
<feature type="domain" description="Peptidoglycan binding-like" evidence="2">
    <location>
        <begin position="93"/>
        <end position="139"/>
    </location>
</feature>
<sequence>MQIVTTKAMAKVAAVATGLAMATSMLAFAPMAQAAALTDAQVNAIISLLQSFGADATTVANVQASLTGGTPVSTGGSSSSCSVGTANLTMGSSGAAVTCLQQTLIAGGYSIPAGATGYFGAQTRSAVSAWQTAKGISPTAGYFGSISRAAFGGMVSTTPGTPSVPGTPLTGNGLKVMLASDSPNNIALVQGQAIGSLAKFTFSNPTATDIKVTNLAFKRIGVSNDATIANVYLYNGATRLTDSAGVSNTAFNFNDSTGLFTVPAGQTYTVTVLADIAASTSGQQVGAQLTSVTSSGTLDSSVVLPVNGYTQTVSAATLATVDFNTSTTPAENTSLTPGNDITVWQNTVTIGTRAVTLKSFQLQNIGSIAKTDVANLRLYVDGVQTGTASSIGANNIVTWDLSAAPLRLETGGRVVKVVGDVVRGSSLTFKFSLRRGSDAQMIDTDLNQPVLATAASSAFTARHGGVQTIASGTVSVTKANSSPSSNVSLNASNVKFATFEMRAAGEDVKIDNLDVHAITSADHGLDNGKVFLNGVQVGSTKDLTDVTNVNFTFGSSFILKAGATAIVDVYADAKTTTGAAYTTGETAQIRLDYTSPGTDNGTGVVSLSSIDVPGSDVDGNSITISSSTITLTKSSGYGNQTMLAGAANARMGSFTLSTGSTEGVNVNTITVTLSTAEAATVTDLTLFEESSSGVKGAQIGTAKPTASDSNSFSVNFTIPASGTKVIGVYAGIKSGSNIGPWAANIDGSGTGATTGSSVTFGSSSASTATLQTITLGTANLTTAVGVSPDNANVIAGASMVKVGSFRFTSPQSSAFTVDKIAVKVTANAATSVTSVTLRYPTYSLVNGVMTATGASTDSDAVLALSSGAVQTHATATFTGLSFYIPANTSKNLDVYVSLATVASGATSGTAITAVLDADEGYRETDSAGTAGTTLADADLDSSATSGKGTMYVRKSIPTLSAVALDSTSLVAGTDQVLGRVKVTADAAGDIDWGSMVFTVNKTSAVSLGATTTVALWRGSNQVAGTFATTTGSLVSASVDSCDNQTTCLLHFRPTTVETIEAGTSRTYELRGTVDGLASGSSVNVSIANPQTTASSTAAFSAVKGTQGLSSATSFAWSEWSDADHAADATAAAATDWTGDYLVKTLPLTIGNRSVAFSS</sequence>
<dbReference type="Pfam" id="PF01471">
    <property type="entry name" value="PG_binding_1"/>
    <property type="match status" value="1"/>
</dbReference>